<accession>A0ABW0BGG6</accession>
<evidence type="ECO:0000313" key="1">
    <source>
        <dbReference type="EMBL" id="MFC5176092.1"/>
    </source>
</evidence>
<keyword evidence="2" id="KW-1185">Reference proteome</keyword>
<dbReference type="Proteomes" id="UP001596087">
    <property type="component" value="Unassembled WGS sequence"/>
</dbReference>
<gene>
    <name evidence="1" type="ORF">ACFPGP_05370</name>
</gene>
<name>A0ABW0BGG6_9ACTN</name>
<reference evidence="2" key="1">
    <citation type="journal article" date="2019" name="Int. J. Syst. Evol. Microbiol.">
        <title>The Global Catalogue of Microorganisms (GCM) 10K type strain sequencing project: providing services to taxonomists for standard genome sequencing and annotation.</title>
        <authorList>
            <consortium name="The Broad Institute Genomics Platform"/>
            <consortium name="The Broad Institute Genome Sequencing Center for Infectious Disease"/>
            <person name="Wu L."/>
            <person name="Ma J."/>
        </authorList>
    </citation>
    <scope>NUCLEOTIDE SEQUENCE [LARGE SCALE GENOMIC DNA]</scope>
    <source>
        <strain evidence="2">DFY41</strain>
    </source>
</reference>
<organism evidence="1 2">
    <name type="scientific">Nocardioides taihuensis</name>
    <dbReference type="NCBI Taxonomy" id="1835606"/>
    <lineage>
        <taxon>Bacteria</taxon>
        <taxon>Bacillati</taxon>
        <taxon>Actinomycetota</taxon>
        <taxon>Actinomycetes</taxon>
        <taxon>Propionibacteriales</taxon>
        <taxon>Nocardioidaceae</taxon>
        <taxon>Nocardioides</taxon>
    </lineage>
</organism>
<dbReference type="RefSeq" id="WP_378587871.1">
    <property type="nucleotide sequence ID" value="NZ_JBHSKD010000004.1"/>
</dbReference>
<dbReference type="InterPro" id="IPR016024">
    <property type="entry name" value="ARM-type_fold"/>
</dbReference>
<evidence type="ECO:0000313" key="2">
    <source>
        <dbReference type="Proteomes" id="UP001596087"/>
    </source>
</evidence>
<dbReference type="Gene3D" id="1.25.10.10">
    <property type="entry name" value="Leucine-rich Repeat Variant"/>
    <property type="match status" value="1"/>
</dbReference>
<comment type="caution">
    <text evidence="1">The sequence shown here is derived from an EMBL/GenBank/DDBJ whole genome shotgun (WGS) entry which is preliminary data.</text>
</comment>
<dbReference type="InterPro" id="IPR011989">
    <property type="entry name" value="ARM-like"/>
</dbReference>
<dbReference type="InterPro" id="IPR021133">
    <property type="entry name" value="HEAT_type_2"/>
</dbReference>
<dbReference type="PROSITE" id="PS50077">
    <property type="entry name" value="HEAT_REPEAT"/>
    <property type="match status" value="1"/>
</dbReference>
<sequence length="188" mass="19677">MDPAELPAPRDPDAPVARLVAELAGHLGVPGTASVCVLLLGGADRADHLPELRYLAARSFGPGDRALDPASWGDHWVRTWGARGLLHVWHEPAGPAVVAGLGDEHWRPAEMCLKVTARHDVTGAGDGAAALAGHALPRVRAQALRALAVVGDTEHVPVLEAALTDPDPVVRRHAAQAREALAARLDLA</sequence>
<dbReference type="EMBL" id="JBHSKD010000004">
    <property type="protein sequence ID" value="MFC5176092.1"/>
    <property type="molecule type" value="Genomic_DNA"/>
</dbReference>
<dbReference type="SUPFAM" id="SSF48371">
    <property type="entry name" value="ARM repeat"/>
    <property type="match status" value="1"/>
</dbReference>
<dbReference type="Pfam" id="PF13646">
    <property type="entry name" value="HEAT_2"/>
    <property type="match status" value="1"/>
</dbReference>
<protein>
    <submittedName>
        <fullName evidence="1">HEAT repeat domain-containing protein</fullName>
    </submittedName>
</protein>
<proteinExistence type="predicted"/>